<reference evidence="1 2" key="1">
    <citation type="submission" date="2023-08" db="EMBL/GenBank/DDBJ databases">
        <title>Characterization of two Paracoccaceae strains isolated from Phycosphere and proposal of Xinfangfangia lacusdiani sp. nov.</title>
        <authorList>
            <person name="Deng Y."/>
            <person name="Zhang Y.Q."/>
        </authorList>
    </citation>
    <scope>NUCLEOTIDE SEQUENCE [LARGE SCALE GENOMIC DNA]</scope>
    <source>
        <strain evidence="1 2">CPCC 101601</strain>
    </source>
</reference>
<sequence>MNIFILLRFFIGDLPPGHIVEFGSYRGGSALFMAKVCKELFPQTKVFAFDTFEGMPETDAARDAHRKGDFSDANMDEIQRLADKHGLADNLTLVKGLFEDSWPSMQPEIGAIRLNHVDCDIYSAVKYSYDCTRSTMVPGGYWVFDDALYGSCIGAMEAVEELLIQRDGRFAEQAYPHLVYRNLDPKVSVL</sequence>
<dbReference type="Gene3D" id="3.40.50.150">
    <property type="entry name" value="Vaccinia Virus protein VP39"/>
    <property type="match status" value="1"/>
</dbReference>
<accession>A0ABU0VZR6</accession>
<dbReference type="SUPFAM" id="SSF53335">
    <property type="entry name" value="S-adenosyl-L-methionine-dependent methyltransferases"/>
    <property type="match status" value="1"/>
</dbReference>
<dbReference type="RefSeq" id="WP_306680960.1">
    <property type="nucleotide sequence ID" value="NZ_JAVDBT010000012.1"/>
</dbReference>
<keyword evidence="1" id="KW-0808">Transferase</keyword>
<comment type="caution">
    <text evidence="1">The sequence shown here is derived from an EMBL/GenBank/DDBJ whole genome shotgun (WGS) entry which is preliminary data.</text>
</comment>
<dbReference type="GO" id="GO:0032259">
    <property type="term" value="P:methylation"/>
    <property type="evidence" value="ECO:0007669"/>
    <property type="project" value="UniProtKB-KW"/>
</dbReference>
<proteinExistence type="predicted"/>
<dbReference type="Pfam" id="PF05711">
    <property type="entry name" value="TylF"/>
    <property type="match status" value="1"/>
</dbReference>
<keyword evidence="1" id="KW-0489">Methyltransferase</keyword>
<evidence type="ECO:0000313" key="2">
    <source>
        <dbReference type="Proteomes" id="UP001239680"/>
    </source>
</evidence>
<organism evidence="1 2">
    <name type="scientific">Pseudogemmobacter lacusdianii</name>
    <dbReference type="NCBI Taxonomy" id="3069608"/>
    <lineage>
        <taxon>Bacteria</taxon>
        <taxon>Pseudomonadati</taxon>
        <taxon>Pseudomonadota</taxon>
        <taxon>Alphaproteobacteria</taxon>
        <taxon>Rhodobacterales</taxon>
        <taxon>Paracoccaceae</taxon>
        <taxon>Pseudogemmobacter</taxon>
    </lineage>
</organism>
<dbReference type="GO" id="GO:0008168">
    <property type="term" value="F:methyltransferase activity"/>
    <property type="evidence" value="ECO:0007669"/>
    <property type="project" value="UniProtKB-KW"/>
</dbReference>
<dbReference type="Proteomes" id="UP001239680">
    <property type="component" value="Unassembled WGS sequence"/>
</dbReference>
<dbReference type="EMBL" id="JAVDBT010000012">
    <property type="protein sequence ID" value="MDQ2067256.1"/>
    <property type="molecule type" value="Genomic_DNA"/>
</dbReference>
<name>A0ABU0VZR6_9RHOB</name>
<dbReference type="InterPro" id="IPR029063">
    <property type="entry name" value="SAM-dependent_MTases_sf"/>
</dbReference>
<dbReference type="InterPro" id="IPR008884">
    <property type="entry name" value="TylF_MeTrfase"/>
</dbReference>
<dbReference type="PANTHER" id="PTHR40036:SF1">
    <property type="entry name" value="MACROCIN O-METHYLTRANSFERASE"/>
    <property type="match status" value="1"/>
</dbReference>
<gene>
    <name evidence="1" type="ORF">Q9295_12840</name>
</gene>
<protein>
    <submittedName>
        <fullName evidence="1">CmcI family methyltransferase</fullName>
    </submittedName>
</protein>
<evidence type="ECO:0000313" key="1">
    <source>
        <dbReference type="EMBL" id="MDQ2067256.1"/>
    </source>
</evidence>
<dbReference type="PANTHER" id="PTHR40036">
    <property type="entry name" value="MACROCIN O-METHYLTRANSFERASE"/>
    <property type="match status" value="1"/>
</dbReference>
<keyword evidence="2" id="KW-1185">Reference proteome</keyword>